<keyword evidence="1" id="KW-1133">Transmembrane helix</keyword>
<proteinExistence type="predicted"/>
<evidence type="ECO:0000313" key="2">
    <source>
        <dbReference type="EMBL" id="KAJ4978253.1"/>
    </source>
</evidence>
<keyword evidence="3" id="KW-1185">Reference proteome</keyword>
<reference evidence="2" key="1">
    <citation type="journal article" date="2023" name="Plant J.">
        <title>The genome of the king protea, Protea cynaroides.</title>
        <authorList>
            <person name="Chang J."/>
            <person name="Duong T.A."/>
            <person name="Schoeman C."/>
            <person name="Ma X."/>
            <person name="Roodt D."/>
            <person name="Barker N."/>
            <person name="Li Z."/>
            <person name="Van de Peer Y."/>
            <person name="Mizrachi E."/>
        </authorList>
    </citation>
    <scope>NUCLEOTIDE SEQUENCE</scope>
    <source>
        <tissue evidence="2">Young leaves</tissue>
    </source>
</reference>
<gene>
    <name evidence="2" type="ORF">NE237_009033</name>
</gene>
<keyword evidence="1" id="KW-0812">Transmembrane</keyword>
<keyword evidence="1" id="KW-0472">Membrane</keyword>
<feature type="transmembrane region" description="Helical" evidence="1">
    <location>
        <begin position="58"/>
        <end position="82"/>
    </location>
</feature>
<dbReference type="EMBL" id="JAMYWD010000002">
    <property type="protein sequence ID" value="KAJ4978253.1"/>
    <property type="molecule type" value="Genomic_DNA"/>
</dbReference>
<comment type="caution">
    <text evidence="2">The sequence shown here is derived from an EMBL/GenBank/DDBJ whole genome shotgun (WGS) entry which is preliminary data.</text>
</comment>
<dbReference type="AlphaFoldDB" id="A0A9Q0QZX3"/>
<dbReference type="PANTHER" id="PTHR33919">
    <property type="entry name" value="OS09G0127700 PROTEIN"/>
    <property type="match status" value="1"/>
</dbReference>
<accession>A0A9Q0QZX3</accession>
<protein>
    <submittedName>
        <fullName evidence="2">Uncharacterized protein</fullName>
    </submittedName>
</protein>
<dbReference type="OrthoDB" id="2013913at2759"/>
<sequence>MASKATSLWRSACTGINGNRSFSTSNRSKLRSSFSSITNFLHAYDADPRPEKRDFVPVYVALGMILISSTLGAYMGLLHLMYEPSVRVNKKKRETLPEVEMPDEVVNEAKQFITKSLFRKVAYVQEFDPDHTISDPIRKDVFGLPPLKAETLKDVGVEPNFK</sequence>
<name>A0A9Q0QZX3_9MAGN</name>
<organism evidence="2 3">
    <name type="scientific">Protea cynaroides</name>
    <dbReference type="NCBI Taxonomy" id="273540"/>
    <lineage>
        <taxon>Eukaryota</taxon>
        <taxon>Viridiplantae</taxon>
        <taxon>Streptophyta</taxon>
        <taxon>Embryophyta</taxon>
        <taxon>Tracheophyta</taxon>
        <taxon>Spermatophyta</taxon>
        <taxon>Magnoliopsida</taxon>
        <taxon>Proteales</taxon>
        <taxon>Proteaceae</taxon>
        <taxon>Protea</taxon>
    </lineage>
</organism>
<dbReference type="PANTHER" id="PTHR33919:SF11">
    <property type="entry name" value="EXPRESSED PROTEIN"/>
    <property type="match status" value="1"/>
</dbReference>
<dbReference type="Proteomes" id="UP001141806">
    <property type="component" value="Unassembled WGS sequence"/>
</dbReference>
<evidence type="ECO:0000313" key="3">
    <source>
        <dbReference type="Proteomes" id="UP001141806"/>
    </source>
</evidence>
<evidence type="ECO:0000256" key="1">
    <source>
        <dbReference type="SAM" id="Phobius"/>
    </source>
</evidence>